<dbReference type="EMBL" id="SACN01000001">
    <property type="protein sequence ID" value="RVT93452.1"/>
    <property type="molecule type" value="Genomic_DNA"/>
</dbReference>
<feature type="region of interest" description="Disordered" evidence="1">
    <location>
        <begin position="13"/>
        <end position="32"/>
    </location>
</feature>
<dbReference type="OrthoDB" id="1257168at2"/>
<feature type="compositionally biased region" description="Acidic residues" evidence="1">
    <location>
        <begin position="401"/>
        <end position="414"/>
    </location>
</feature>
<evidence type="ECO:0000256" key="2">
    <source>
        <dbReference type="SAM" id="Phobius"/>
    </source>
</evidence>
<reference evidence="3 4" key="1">
    <citation type="submission" date="2019-01" db="EMBL/GenBank/DDBJ databases">
        <authorList>
            <person name="Chen W.-M."/>
        </authorList>
    </citation>
    <scope>NUCLEOTIDE SEQUENCE [LARGE SCALE GENOMIC DNA]</scope>
    <source>
        <strain evidence="3 4">CCP-7</strain>
    </source>
</reference>
<protein>
    <submittedName>
        <fullName evidence="3">Uncharacterized protein</fullName>
    </submittedName>
</protein>
<dbReference type="RefSeq" id="WP_127742075.1">
    <property type="nucleotide sequence ID" value="NZ_SACN01000001.1"/>
</dbReference>
<comment type="caution">
    <text evidence="3">The sequence shown here is derived from an EMBL/GenBank/DDBJ whole genome shotgun (WGS) entry which is preliminary data.</text>
</comment>
<proteinExistence type="predicted"/>
<evidence type="ECO:0000313" key="3">
    <source>
        <dbReference type="EMBL" id="RVT93452.1"/>
    </source>
</evidence>
<keyword evidence="4" id="KW-1185">Reference proteome</keyword>
<feature type="transmembrane region" description="Helical" evidence="2">
    <location>
        <begin position="180"/>
        <end position="201"/>
    </location>
</feature>
<keyword evidence="2" id="KW-0812">Transmembrane</keyword>
<feature type="region of interest" description="Disordered" evidence="1">
    <location>
        <begin position="401"/>
        <end position="421"/>
    </location>
</feature>
<accession>A0A437M710</accession>
<evidence type="ECO:0000313" key="4">
    <source>
        <dbReference type="Proteomes" id="UP000282971"/>
    </source>
</evidence>
<feature type="transmembrane region" description="Helical" evidence="2">
    <location>
        <begin position="42"/>
        <end position="62"/>
    </location>
</feature>
<organism evidence="3 4">
    <name type="scientific">Sphingomonas crocodyli</name>
    <dbReference type="NCBI Taxonomy" id="1979270"/>
    <lineage>
        <taxon>Bacteria</taxon>
        <taxon>Pseudomonadati</taxon>
        <taxon>Pseudomonadota</taxon>
        <taxon>Alphaproteobacteria</taxon>
        <taxon>Sphingomonadales</taxon>
        <taxon>Sphingomonadaceae</taxon>
        <taxon>Sphingomonas</taxon>
    </lineage>
</organism>
<evidence type="ECO:0000256" key="1">
    <source>
        <dbReference type="SAM" id="MobiDB-lite"/>
    </source>
</evidence>
<feature type="compositionally biased region" description="Polar residues" evidence="1">
    <location>
        <begin position="14"/>
        <end position="32"/>
    </location>
</feature>
<dbReference type="Proteomes" id="UP000282971">
    <property type="component" value="Unassembled WGS sequence"/>
</dbReference>
<feature type="transmembrane region" description="Helical" evidence="2">
    <location>
        <begin position="69"/>
        <end position="93"/>
    </location>
</feature>
<keyword evidence="2" id="KW-0472">Membrane</keyword>
<sequence>MNMWGWLKRIGGRSAQTGQSNTHTATSASNPDWSADREFSRLMWVGLGVFAVTVAGALMACWAKGSTAAFGIVIVVMTTGGAGGAAIGFLFGIPRLLAKGGTAIVADPPEGATTESDGARTQDRIESRLLASNSNLEEVSDWLTKIILGVGLTQAYQLNDALVRFEQLIALYAPADQRSLPLIATISLLFAVICGFLAMYLETRLVLSRIFNTVEQALANANRRATRAEGLVNDLTDAVAKVAADPNGRAGLAAAADSLKSVADTDGRPNVRSAAAVALALAGRAEEGVRLATDNTVAGQITAMQISLYGPQPEGYQETLRLSAILSRTAEATSRADYWFYQMAAFGQQHRYLIGQQRPRHEIQSARDNALDCAQRCLEIDASYRIRIFWLLHPDRSPNPDDDDLASLGDDPDFGELVGVA</sequence>
<gene>
    <name evidence="3" type="ORF">EOD43_06135</name>
</gene>
<dbReference type="AlphaFoldDB" id="A0A437M710"/>
<keyword evidence="2" id="KW-1133">Transmembrane helix</keyword>
<name>A0A437M710_9SPHN</name>